<gene>
    <name evidence="5" type="ORF">PACLA_8A087035</name>
</gene>
<reference evidence="5" key="1">
    <citation type="submission" date="2020-04" db="EMBL/GenBank/DDBJ databases">
        <authorList>
            <person name="Alioto T."/>
            <person name="Alioto T."/>
            <person name="Gomez Garrido J."/>
        </authorList>
    </citation>
    <scope>NUCLEOTIDE SEQUENCE</scope>
    <source>
        <strain evidence="5">A484AB</strain>
    </source>
</reference>
<keyword evidence="3" id="KW-0862">Zinc</keyword>
<evidence type="ECO:0000313" key="6">
    <source>
        <dbReference type="Proteomes" id="UP001152795"/>
    </source>
</evidence>
<dbReference type="GO" id="GO:0008270">
    <property type="term" value="F:zinc ion binding"/>
    <property type="evidence" value="ECO:0007669"/>
    <property type="project" value="UniProtKB-KW"/>
</dbReference>
<dbReference type="AlphaFoldDB" id="A0A7D9EBA0"/>
<proteinExistence type="predicted"/>
<dbReference type="EMBL" id="CACRXK020005469">
    <property type="protein sequence ID" value="CAB4006295.1"/>
    <property type="molecule type" value="Genomic_DNA"/>
</dbReference>
<protein>
    <submittedName>
        <fullName evidence="5">Related to CTI6 Cyc8-Tup1 Interacting</fullName>
    </submittedName>
</protein>
<dbReference type="Gene3D" id="3.30.40.10">
    <property type="entry name" value="Zinc/RING finger domain, C3HC4 (zinc finger)"/>
    <property type="match status" value="1"/>
</dbReference>
<sequence>MADPPLSDDEDVDSVVPWISCDGCASWCHMVCANILSSEVPNHWLCINCQEIW</sequence>
<keyword evidence="2" id="KW-0863">Zinc-finger</keyword>
<keyword evidence="6" id="KW-1185">Reference proteome</keyword>
<dbReference type="Proteomes" id="UP001152795">
    <property type="component" value="Unassembled WGS sequence"/>
</dbReference>
<dbReference type="InterPro" id="IPR011011">
    <property type="entry name" value="Znf_FYVE_PHD"/>
</dbReference>
<evidence type="ECO:0000256" key="2">
    <source>
        <dbReference type="ARBA" id="ARBA00022771"/>
    </source>
</evidence>
<dbReference type="OrthoDB" id="79252at2759"/>
<dbReference type="InterPro" id="IPR019787">
    <property type="entry name" value="Znf_PHD-finger"/>
</dbReference>
<keyword evidence="1" id="KW-0479">Metal-binding</keyword>
<evidence type="ECO:0000313" key="5">
    <source>
        <dbReference type="EMBL" id="CAB4006295.1"/>
    </source>
</evidence>
<evidence type="ECO:0000259" key="4">
    <source>
        <dbReference type="Pfam" id="PF00628"/>
    </source>
</evidence>
<feature type="domain" description="PHD-type" evidence="4">
    <location>
        <begin position="18"/>
        <end position="49"/>
    </location>
</feature>
<dbReference type="Pfam" id="PF00628">
    <property type="entry name" value="PHD"/>
    <property type="match status" value="1"/>
</dbReference>
<evidence type="ECO:0000256" key="3">
    <source>
        <dbReference type="ARBA" id="ARBA00022833"/>
    </source>
</evidence>
<comment type="caution">
    <text evidence="5">The sequence shown here is derived from an EMBL/GenBank/DDBJ whole genome shotgun (WGS) entry which is preliminary data.</text>
</comment>
<dbReference type="SUPFAM" id="SSF57903">
    <property type="entry name" value="FYVE/PHD zinc finger"/>
    <property type="match status" value="1"/>
</dbReference>
<accession>A0A7D9EBA0</accession>
<evidence type="ECO:0000256" key="1">
    <source>
        <dbReference type="ARBA" id="ARBA00022723"/>
    </source>
</evidence>
<dbReference type="InterPro" id="IPR013083">
    <property type="entry name" value="Znf_RING/FYVE/PHD"/>
</dbReference>
<name>A0A7D9EBA0_PARCT</name>
<organism evidence="5 6">
    <name type="scientific">Paramuricea clavata</name>
    <name type="common">Red gorgonian</name>
    <name type="synonym">Violescent sea-whip</name>
    <dbReference type="NCBI Taxonomy" id="317549"/>
    <lineage>
        <taxon>Eukaryota</taxon>
        <taxon>Metazoa</taxon>
        <taxon>Cnidaria</taxon>
        <taxon>Anthozoa</taxon>
        <taxon>Octocorallia</taxon>
        <taxon>Malacalcyonacea</taxon>
        <taxon>Plexauridae</taxon>
        <taxon>Paramuricea</taxon>
    </lineage>
</organism>